<organism evidence="1 2">
    <name type="scientific">Calidithermus terrae</name>
    <dbReference type="NCBI Taxonomy" id="1408545"/>
    <lineage>
        <taxon>Bacteria</taxon>
        <taxon>Thermotogati</taxon>
        <taxon>Deinococcota</taxon>
        <taxon>Deinococci</taxon>
        <taxon>Thermales</taxon>
        <taxon>Thermaceae</taxon>
        <taxon>Calidithermus</taxon>
    </lineage>
</organism>
<sequence>MSATVEIPPMVEVRNPLAARILADPDVALWLKPFMKAELSVKEAAETLKVPLQTLHYRVEQMVEAGLLEVVGLEARRGRPIKRYRATATGFKVPLDLIPPRMLEDLESAVFWSRQLQEGLERTRRLPKYRDHLTVYLNEHGLMIFGSSHEKVRPKLLGEDEPAVLSLWTIGLHLTREDAKALQAELWEIYQRYHKRQGPERYVLHLGMAPHPDGR</sequence>
<dbReference type="SUPFAM" id="SSF46785">
    <property type="entry name" value="Winged helix' DNA-binding domain"/>
    <property type="match status" value="1"/>
</dbReference>
<dbReference type="Proteomes" id="UP000265715">
    <property type="component" value="Unassembled WGS sequence"/>
</dbReference>
<dbReference type="InterPro" id="IPR036388">
    <property type="entry name" value="WH-like_DNA-bd_sf"/>
</dbReference>
<dbReference type="Gene3D" id="1.10.10.10">
    <property type="entry name" value="Winged helix-like DNA-binding domain superfamily/Winged helix DNA-binding domain"/>
    <property type="match status" value="1"/>
</dbReference>
<gene>
    <name evidence="1" type="ORF">Mterra_03804</name>
</gene>
<accession>A0A399DZ12</accession>
<protein>
    <submittedName>
        <fullName evidence="1">Helix-turn-helix domain protein</fullName>
    </submittedName>
</protein>
<dbReference type="EMBL" id="QXDL01000297">
    <property type="protein sequence ID" value="RIH77086.1"/>
    <property type="molecule type" value="Genomic_DNA"/>
</dbReference>
<dbReference type="AlphaFoldDB" id="A0A399DZ12"/>
<proteinExistence type="predicted"/>
<evidence type="ECO:0000313" key="2">
    <source>
        <dbReference type="Proteomes" id="UP000265715"/>
    </source>
</evidence>
<comment type="caution">
    <text evidence="1">The sequence shown here is derived from an EMBL/GenBank/DDBJ whole genome shotgun (WGS) entry which is preliminary data.</text>
</comment>
<dbReference type="InterPro" id="IPR036390">
    <property type="entry name" value="WH_DNA-bd_sf"/>
</dbReference>
<name>A0A399DZ12_9DEIN</name>
<dbReference type="Pfam" id="PF12840">
    <property type="entry name" value="HTH_20"/>
    <property type="match status" value="1"/>
</dbReference>
<evidence type="ECO:0000313" key="1">
    <source>
        <dbReference type="EMBL" id="RIH77086.1"/>
    </source>
</evidence>
<reference evidence="1 2" key="1">
    <citation type="submission" date="2018-08" db="EMBL/GenBank/DDBJ databases">
        <title>Meiothermus terrae DSM 26712 genome sequencing project.</title>
        <authorList>
            <person name="Da Costa M.S."/>
            <person name="Albuquerque L."/>
            <person name="Raposo P."/>
            <person name="Froufe H.J.C."/>
            <person name="Barroso C.S."/>
            <person name="Egas C."/>
        </authorList>
    </citation>
    <scope>NUCLEOTIDE SEQUENCE [LARGE SCALE GENOMIC DNA]</scope>
    <source>
        <strain evidence="1 2">DSM 26712</strain>
    </source>
</reference>
<keyword evidence="2" id="KW-1185">Reference proteome</keyword>
<dbReference type="OrthoDB" id="31931at2"/>
<dbReference type="RefSeq" id="WP_119316653.1">
    <property type="nucleotide sequence ID" value="NZ_QXDL01000297.1"/>
</dbReference>